<dbReference type="PANTHER" id="PTHR30483">
    <property type="entry name" value="LEUCINE-SPECIFIC-BINDING PROTEIN"/>
    <property type="match status" value="1"/>
</dbReference>
<dbReference type="Proteomes" id="UP000823521">
    <property type="component" value="Unassembled WGS sequence"/>
</dbReference>
<keyword evidence="6" id="KW-1185">Reference proteome</keyword>
<evidence type="ECO:0000313" key="6">
    <source>
        <dbReference type="Proteomes" id="UP000823521"/>
    </source>
</evidence>
<gene>
    <name evidence="5" type="ORF">GSF22_05755</name>
</gene>
<evidence type="ECO:0000256" key="2">
    <source>
        <dbReference type="ARBA" id="ARBA00022729"/>
    </source>
</evidence>
<proteinExistence type="inferred from homology"/>
<evidence type="ECO:0000259" key="4">
    <source>
        <dbReference type="Pfam" id="PF13458"/>
    </source>
</evidence>
<dbReference type="InterPro" id="IPR028082">
    <property type="entry name" value="Peripla_BP_I"/>
</dbReference>
<organism evidence="5 6">
    <name type="scientific">Micromonospora echinofusca</name>
    <dbReference type="NCBI Taxonomy" id="47858"/>
    <lineage>
        <taxon>Bacteria</taxon>
        <taxon>Bacillati</taxon>
        <taxon>Actinomycetota</taxon>
        <taxon>Actinomycetes</taxon>
        <taxon>Micromonosporales</taxon>
        <taxon>Micromonosporaceae</taxon>
        <taxon>Micromonospora</taxon>
    </lineage>
</organism>
<keyword evidence="2" id="KW-0732">Signal</keyword>
<dbReference type="PANTHER" id="PTHR30483:SF6">
    <property type="entry name" value="PERIPLASMIC BINDING PROTEIN OF ABC TRANSPORTER FOR NATURAL AMINO ACIDS"/>
    <property type="match status" value="1"/>
</dbReference>
<protein>
    <submittedName>
        <fullName evidence="5">ABC transporter substrate-binding protein</fullName>
    </submittedName>
</protein>
<evidence type="ECO:0000256" key="3">
    <source>
        <dbReference type="SAM" id="MobiDB-lite"/>
    </source>
</evidence>
<comment type="similarity">
    <text evidence="1">Belongs to the leucine-binding protein family.</text>
</comment>
<sequence length="421" mass="43156">MATAATGSSTLATAVPGRGGLARRSLLAGTAGTLLLGACGRDEEPASGPGSRPATTRGPQELVVGASLELSGRWAALGVLQERALRITAATLNAEDGVPVGNLRRTIRLVVQDNAGDPGLAARQATDLAWAHGVHALVGGTVAETAMAIVGVAQKLQVPYLSLAAADGIVLPLAQRTYVYKLTPDAGDVARRLARLARAEKLRRVAVLAAHGLHGDSGVRAMAGALEIAGVDLARTVRLPGAADGDPTWAAERAVEGTPDGIVVWGTAPDSGAAARALRRTGYTGQLLFDAGAVAEETLSESYLSAMEGALVVHPASLGGSTLTNTTTAALARRDFVFRYIREYGGFSGFAPYGSDALHLLANAARMAASVDRGRLRAYLQNQVTEGIAGAYAFAPIRHGGMAADSLGVFTVANGAWVRVS</sequence>
<dbReference type="Gene3D" id="3.40.50.2300">
    <property type="match status" value="2"/>
</dbReference>
<dbReference type="Pfam" id="PF13458">
    <property type="entry name" value="Peripla_BP_6"/>
    <property type="match status" value="1"/>
</dbReference>
<feature type="region of interest" description="Disordered" evidence="3">
    <location>
        <begin position="39"/>
        <end position="59"/>
    </location>
</feature>
<dbReference type="SUPFAM" id="SSF53822">
    <property type="entry name" value="Periplasmic binding protein-like I"/>
    <property type="match status" value="1"/>
</dbReference>
<name>A0ABS3VLV3_MICEH</name>
<reference evidence="5 6" key="1">
    <citation type="submission" date="2019-12" db="EMBL/GenBank/DDBJ databases">
        <title>Whole genome sequencing of endophytic Actinobacterium Micromonospora sp. MPMI6T.</title>
        <authorList>
            <person name="Evv R."/>
            <person name="Podile A.R."/>
        </authorList>
    </citation>
    <scope>NUCLEOTIDE SEQUENCE [LARGE SCALE GENOMIC DNA]</scope>
    <source>
        <strain evidence="5 6">MPMI6</strain>
    </source>
</reference>
<evidence type="ECO:0000256" key="1">
    <source>
        <dbReference type="ARBA" id="ARBA00010062"/>
    </source>
</evidence>
<dbReference type="InterPro" id="IPR051010">
    <property type="entry name" value="BCAA_transport"/>
</dbReference>
<comment type="caution">
    <text evidence="5">The sequence shown here is derived from an EMBL/GenBank/DDBJ whole genome shotgun (WGS) entry which is preliminary data.</text>
</comment>
<dbReference type="RefSeq" id="WP_208811699.1">
    <property type="nucleotide sequence ID" value="NZ_WVUH01000028.1"/>
</dbReference>
<dbReference type="InterPro" id="IPR028081">
    <property type="entry name" value="Leu-bd"/>
</dbReference>
<dbReference type="EMBL" id="WVUH01000028">
    <property type="protein sequence ID" value="MBO4205516.1"/>
    <property type="molecule type" value="Genomic_DNA"/>
</dbReference>
<feature type="domain" description="Leucine-binding protein" evidence="4">
    <location>
        <begin position="63"/>
        <end position="411"/>
    </location>
</feature>
<accession>A0ABS3VLV3</accession>
<evidence type="ECO:0000313" key="5">
    <source>
        <dbReference type="EMBL" id="MBO4205516.1"/>
    </source>
</evidence>